<evidence type="ECO:0000256" key="3">
    <source>
        <dbReference type="ARBA" id="ARBA00022771"/>
    </source>
</evidence>
<dbReference type="Proteomes" id="UP001293593">
    <property type="component" value="Unassembled WGS sequence"/>
</dbReference>
<dbReference type="PROSITE" id="PS50103">
    <property type="entry name" value="ZF_C3H1"/>
    <property type="match status" value="3"/>
</dbReference>
<dbReference type="Pfam" id="PF18044">
    <property type="entry name" value="zf-CCCH_4"/>
    <property type="match status" value="1"/>
</dbReference>
<evidence type="ECO:0000256" key="1">
    <source>
        <dbReference type="ARBA" id="ARBA00022723"/>
    </source>
</evidence>
<feature type="domain" description="C3H1-type" evidence="7">
    <location>
        <begin position="877"/>
        <end position="904"/>
    </location>
</feature>
<feature type="compositionally biased region" description="Basic residues" evidence="6">
    <location>
        <begin position="847"/>
        <end position="857"/>
    </location>
</feature>
<dbReference type="InterPro" id="IPR036855">
    <property type="entry name" value="Znf_CCCH_sf"/>
</dbReference>
<organism evidence="8 9">
    <name type="scientific">Acacia crassicarpa</name>
    <name type="common">northern wattle</name>
    <dbReference type="NCBI Taxonomy" id="499986"/>
    <lineage>
        <taxon>Eukaryota</taxon>
        <taxon>Viridiplantae</taxon>
        <taxon>Streptophyta</taxon>
        <taxon>Embryophyta</taxon>
        <taxon>Tracheophyta</taxon>
        <taxon>Spermatophyta</taxon>
        <taxon>Magnoliopsida</taxon>
        <taxon>eudicotyledons</taxon>
        <taxon>Gunneridae</taxon>
        <taxon>Pentapetalae</taxon>
        <taxon>rosids</taxon>
        <taxon>fabids</taxon>
        <taxon>Fabales</taxon>
        <taxon>Fabaceae</taxon>
        <taxon>Caesalpinioideae</taxon>
        <taxon>mimosoid clade</taxon>
        <taxon>Acacieae</taxon>
        <taxon>Acacia</taxon>
    </lineage>
</organism>
<evidence type="ECO:0000256" key="4">
    <source>
        <dbReference type="ARBA" id="ARBA00022833"/>
    </source>
</evidence>
<dbReference type="InterPro" id="IPR000571">
    <property type="entry name" value="Znf_CCCH"/>
</dbReference>
<feature type="domain" description="C3H1-type" evidence="7">
    <location>
        <begin position="906"/>
        <end position="933"/>
    </location>
</feature>
<dbReference type="SUPFAM" id="SSF90229">
    <property type="entry name" value="CCCH zinc finger"/>
    <property type="match status" value="1"/>
</dbReference>
<sequence length="1283" mass="141792">MAFPHYRRSHLRSGTYHTLVRILSHCSNECSLQGTNENHSASQLLKNHDNGIDKLGQESQEKESENLQFSGAHLMNLKRPVSHKEKQVHESSDGRDFIMGVEEDVGSTGKQDKMICERESVEALSMGTNGLNKEQEKIEELNQLVKGTENLIDNGSIPLNLGLGENQNGSSEVDLMDYPVDYVEFRGSDSNTSGTKSKLYIEGEFSQNISEGFDASSIVNISRSEKKETSVPEIITSSITHERQHKEMELVKTPCAAMVSLPNIEEGELEKEEHGQKVHLATHLSQEDGITWSIELERLQKEMELEFVKPVSASVVSLPSTEEGKFEEEEQHGQKVCEAMQFSIGQSMNSEDSNSSVKHKKQKGEMNSVKPVGAAMVSLPTPKEGEFEKEEQRGQKASEAMHVSVGQAMNSEALISSIKPNRQHKEMELVKHVFAAIISLPTTEEGEFEKEDQQGQRVSEAMQFSMDQDMNNEASNLHTKHDKQQKEMDSSKSVCAAIVSLPTSKEGEFEKKERHGQKVPEAMHISVDQSMDSEALILKTKKPEIQQNEMELAEPACRAIFSLPGIEEDELEKEEDNGSDGSKPTKIYVRKSKKRDLGHLDLSGRKVPEAMHLSVNQSINGESLNFSEYSEEVSFMDIDIMEAKHVIQHEEELPQKITHANDATFSNHPDKEDDIEEGELSGDFRMDGSSIDGSSPESLMLEQREHDVQKPKHVIENIVFPFNIKKEEKEKEKKFKSTQDACNSALMEPRKIDKHGFPNGVDFGISREIIDYGDIVEHDSLLVTGKSEDSGIKGVVGLPATLANKKVSPKVVLEEEAAKDHQNTSAVKKAGISCKKKRGPVSEDKKAKKKEKKRKQRAEKNRKLGVKRLKLQPVQKPKIITHCRHYLVGRCNEGDKCKFSHDIVPLTKSKPCCHFARHSCMKGDDCPFDHDLSKYPCSNFASKGSCSRGNACMFSHQMPAKQDVATSSNDSKAELKPKLLGNTKLSKPPNISSSASEQKQISDSKKIQPHFNSEKEAADTVKKPPTLVPKGISFINVSKSSSPKQGMVTPNKENSVQIGTTTGQSASSGTALNSTNPEKTPVVAPKGINFLSFGKGRVSSFKSTVCSFLNKENGIKLSRKESLGTPEQASLQKDDCTKVGSGTKQSVLQTAACSNEILNQNQCVAEKMDLGFQGKASIHHYSNDVQSSSTSHQDHGLSRSMQEGVKTYTPQTSTLTSSLVPTSPFVSGQSSERLASGHHKHVFNSAQRALLSTLSFAAEHESNIKLKFPVGASAVKSEMNKDV</sequence>
<dbReference type="Gene3D" id="4.10.1000.10">
    <property type="entry name" value="Zinc finger, CCCH-type"/>
    <property type="match status" value="1"/>
</dbReference>
<evidence type="ECO:0000313" key="9">
    <source>
        <dbReference type="Proteomes" id="UP001293593"/>
    </source>
</evidence>
<gene>
    <name evidence="8" type="ORF">QN277_007334</name>
</gene>
<dbReference type="EMBL" id="JAWXYG010000012">
    <property type="protein sequence ID" value="KAK4257796.1"/>
    <property type="molecule type" value="Genomic_DNA"/>
</dbReference>
<feature type="region of interest" description="Disordered" evidence="6">
    <location>
        <begin position="818"/>
        <end position="864"/>
    </location>
</feature>
<feature type="domain" description="C3H1-type" evidence="7">
    <location>
        <begin position="936"/>
        <end position="959"/>
    </location>
</feature>
<evidence type="ECO:0000313" key="8">
    <source>
        <dbReference type="EMBL" id="KAK4257796.1"/>
    </source>
</evidence>
<evidence type="ECO:0000259" key="7">
    <source>
        <dbReference type="PROSITE" id="PS50103"/>
    </source>
</evidence>
<evidence type="ECO:0000256" key="6">
    <source>
        <dbReference type="SAM" id="MobiDB-lite"/>
    </source>
</evidence>
<dbReference type="Gene3D" id="2.30.30.1190">
    <property type="match status" value="1"/>
</dbReference>
<keyword evidence="9" id="KW-1185">Reference proteome</keyword>
<dbReference type="GO" id="GO:0003723">
    <property type="term" value="F:RNA binding"/>
    <property type="evidence" value="ECO:0007669"/>
    <property type="project" value="InterPro"/>
</dbReference>
<evidence type="ECO:0000256" key="2">
    <source>
        <dbReference type="ARBA" id="ARBA00022737"/>
    </source>
</evidence>
<proteinExistence type="predicted"/>
<protein>
    <recommendedName>
        <fullName evidence="7">C3H1-type domain-containing protein</fullName>
    </recommendedName>
</protein>
<dbReference type="GO" id="GO:0005634">
    <property type="term" value="C:nucleus"/>
    <property type="evidence" value="ECO:0007669"/>
    <property type="project" value="TreeGrafter"/>
</dbReference>
<feature type="compositionally biased region" description="Polar residues" evidence="6">
    <location>
        <begin position="347"/>
        <end position="356"/>
    </location>
</feature>
<feature type="region of interest" description="Disordered" evidence="6">
    <location>
        <begin position="1061"/>
        <end position="1080"/>
    </location>
</feature>
<feature type="region of interest" description="Disordered" evidence="6">
    <location>
        <begin position="962"/>
        <end position="1025"/>
    </location>
</feature>
<keyword evidence="4 5" id="KW-0862">Zinc</keyword>
<dbReference type="SMART" id="SM00356">
    <property type="entry name" value="ZnF_C3H1"/>
    <property type="match status" value="3"/>
</dbReference>
<feature type="compositionally biased region" description="Basic and acidic residues" evidence="6">
    <location>
        <begin position="1000"/>
        <end position="1022"/>
    </location>
</feature>
<dbReference type="GO" id="GO:0045892">
    <property type="term" value="P:negative regulation of DNA-templated transcription"/>
    <property type="evidence" value="ECO:0007669"/>
    <property type="project" value="InterPro"/>
</dbReference>
<reference evidence="8" key="1">
    <citation type="submission" date="2023-10" db="EMBL/GenBank/DDBJ databases">
        <title>Chromosome-level genome of the transformable northern wattle, Acacia crassicarpa.</title>
        <authorList>
            <person name="Massaro I."/>
            <person name="Sinha N.R."/>
            <person name="Poethig S."/>
            <person name="Leichty A.R."/>
        </authorList>
    </citation>
    <scope>NUCLEOTIDE SEQUENCE</scope>
    <source>
        <strain evidence="8">Acra3RX</strain>
        <tissue evidence="8">Leaf</tissue>
    </source>
</reference>
<keyword evidence="2" id="KW-0677">Repeat</keyword>
<keyword evidence="1 5" id="KW-0479">Metal-binding</keyword>
<dbReference type="PANTHER" id="PTHR13119">
    <property type="entry name" value="ZINC FINGER CCCH DOMAIN-CONTAINING PROTEI"/>
    <property type="match status" value="1"/>
</dbReference>
<keyword evidence="3 5" id="KW-0863">Zinc-finger</keyword>
<accession>A0AAE1IUD6</accession>
<feature type="compositionally biased region" description="Low complexity" evidence="6">
    <location>
        <begin position="1061"/>
        <end position="1071"/>
    </location>
</feature>
<feature type="zinc finger region" description="C3H1-type" evidence="5">
    <location>
        <begin position="877"/>
        <end position="904"/>
    </location>
</feature>
<dbReference type="GO" id="GO:0008270">
    <property type="term" value="F:zinc ion binding"/>
    <property type="evidence" value="ECO:0007669"/>
    <property type="project" value="UniProtKB-KW"/>
</dbReference>
<comment type="caution">
    <text evidence="8">The sequence shown here is derived from an EMBL/GenBank/DDBJ whole genome shotgun (WGS) entry which is preliminary data.</text>
</comment>
<feature type="zinc finger region" description="C3H1-type" evidence="5">
    <location>
        <begin position="906"/>
        <end position="933"/>
    </location>
</feature>
<dbReference type="InterPro" id="IPR045124">
    <property type="entry name" value="Su(sable)-like"/>
</dbReference>
<evidence type="ECO:0000256" key="5">
    <source>
        <dbReference type="PROSITE-ProRule" id="PRU00723"/>
    </source>
</evidence>
<dbReference type="InterPro" id="IPR041367">
    <property type="entry name" value="Znf-CCCH_4"/>
</dbReference>
<feature type="compositionally biased region" description="Polar residues" evidence="6">
    <location>
        <begin position="983"/>
        <end position="999"/>
    </location>
</feature>
<dbReference type="PANTHER" id="PTHR13119:SF12">
    <property type="entry name" value="PROTEIN SUPPRESSOR OF SABLE"/>
    <property type="match status" value="1"/>
</dbReference>
<feature type="region of interest" description="Disordered" evidence="6">
    <location>
        <begin position="347"/>
        <end position="368"/>
    </location>
</feature>
<name>A0AAE1IUD6_9FABA</name>
<feature type="zinc finger region" description="C3H1-type" evidence="5">
    <location>
        <begin position="936"/>
        <end position="959"/>
    </location>
</feature>